<keyword evidence="2" id="KW-1133">Transmembrane helix</keyword>
<sequence length="488" mass="50925">MTDQITAPPAAGATSDSPAPPPVAPRAESSTWLWIRSLGYVRGDGWLGGVCSGIAQRIGVDPVIVRGVFVVATLLGFPGLWLYALAWAVLPDRAGRIAVRAGRSGDPAIAGIVAVVIGAVLASWASTSLAALVFGISFSSGLSGALASLIVWGGAISAAIAVLVWLSRRAPARFDLPRTGDDGGVSGTTAVSGGAASGAAPPHSPEPVEPLPDALASAEELDAWRAQHAAWREQHEAWRVAQADGSAAAAEERARRQAEYAAFRAQVARERAERRALRPRASMAFVAITLGAALVVGTVVWILFQPNRSAWAGYAAVLAAAAVIGLAMVLAGARRRRSGFLAAVTLILLAIGGSGVAMYLVDDMIGPDRYVPMPDGDLAIDQPWGQLTLDVGGVYDESGETRVSKGSGQVWITVQPGIDVEFETTSGTGSVWVEELGADGIPVESTVLQPREGHFSWSHDDPRSGRTRTIVLDQEDVDVMIQVVGTNR</sequence>
<evidence type="ECO:0000256" key="1">
    <source>
        <dbReference type="SAM" id="MobiDB-lite"/>
    </source>
</evidence>
<feature type="transmembrane region" description="Helical" evidence="2">
    <location>
        <begin position="144"/>
        <end position="166"/>
    </location>
</feature>
<comment type="caution">
    <text evidence="4">The sequence shown here is derived from an EMBL/GenBank/DDBJ whole genome shotgun (WGS) entry which is preliminary data.</text>
</comment>
<feature type="region of interest" description="Disordered" evidence="1">
    <location>
        <begin position="1"/>
        <end position="26"/>
    </location>
</feature>
<feature type="region of interest" description="Disordered" evidence="1">
    <location>
        <begin position="177"/>
        <end position="211"/>
    </location>
</feature>
<evidence type="ECO:0000313" key="5">
    <source>
        <dbReference type="Proteomes" id="UP000680132"/>
    </source>
</evidence>
<feature type="transmembrane region" description="Helical" evidence="2">
    <location>
        <begin position="68"/>
        <end position="90"/>
    </location>
</feature>
<name>A0A939QHI4_9MICO</name>
<accession>A0A939QHI4</accession>
<dbReference type="RefSeq" id="WP_208501664.1">
    <property type="nucleotide sequence ID" value="NZ_JAGFOA010000002.1"/>
</dbReference>
<dbReference type="EMBL" id="JAGFOA010000002">
    <property type="protein sequence ID" value="MBO3663037.1"/>
    <property type="molecule type" value="Genomic_DNA"/>
</dbReference>
<feature type="transmembrane region" description="Helical" evidence="2">
    <location>
        <begin position="111"/>
        <end position="138"/>
    </location>
</feature>
<dbReference type="AlphaFoldDB" id="A0A939QHI4"/>
<dbReference type="InterPro" id="IPR007168">
    <property type="entry name" value="Phageshock_PspC_N"/>
</dbReference>
<keyword evidence="2" id="KW-0472">Membrane</keyword>
<organism evidence="4 5">
    <name type="scientific">Microbacterium stercoris</name>
    <dbReference type="NCBI Taxonomy" id="2820289"/>
    <lineage>
        <taxon>Bacteria</taxon>
        <taxon>Bacillati</taxon>
        <taxon>Actinomycetota</taxon>
        <taxon>Actinomycetes</taxon>
        <taxon>Micrococcales</taxon>
        <taxon>Microbacteriaceae</taxon>
        <taxon>Microbacterium</taxon>
    </lineage>
</organism>
<gene>
    <name evidence="4" type="ORF">J5V96_05870</name>
</gene>
<dbReference type="Proteomes" id="UP000680132">
    <property type="component" value="Unassembled WGS sequence"/>
</dbReference>
<feature type="compositionally biased region" description="Low complexity" evidence="1">
    <location>
        <begin position="187"/>
        <end position="201"/>
    </location>
</feature>
<protein>
    <submittedName>
        <fullName evidence="4">PspC domain-containing protein</fullName>
    </submittedName>
</protein>
<reference evidence="4" key="1">
    <citation type="submission" date="2021-03" db="EMBL/GenBank/DDBJ databases">
        <title>Microbacterium sp. nov., a novel actinobacterium isolated from cow dung.</title>
        <authorList>
            <person name="Zhang L."/>
        </authorList>
    </citation>
    <scope>NUCLEOTIDE SEQUENCE</scope>
    <source>
        <strain evidence="4">NEAU-LLB</strain>
    </source>
</reference>
<feature type="transmembrane region" description="Helical" evidence="2">
    <location>
        <begin position="281"/>
        <end position="304"/>
    </location>
</feature>
<feature type="transmembrane region" description="Helical" evidence="2">
    <location>
        <begin position="310"/>
        <end position="333"/>
    </location>
</feature>
<evidence type="ECO:0000259" key="3">
    <source>
        <dbReference type="Pfam" id="PF04024"/>
    </source>
</evidence>
<keyword evidence="5" id="KW-1185">Reference proteome</keyword>
<feature type="transmembrane region" description="Helical" evidence="2">
    <location>
        <begin position="340"/>
        <end position="361"/>
    </location>
</feature>
<evidence type="ECO:0000256" key="2">
    <source>
        <dbReference type="SAM" id="Phobius"/>
    </source>
</evidence>
<feature type="domain" description="Phage shock protein PspC N-terminal" evidence="3">
    <location>
        <begin position="43"/>
        <end position="92"/>
    </location>
</feature>
<dbReference type="Pfam" id="PF04024">
    <property type="entry name" value="PspC"/>
    <property type="match status" value="1"/>
</dbReference>
<keyword evidence="2" id="KW-0812">Transmembrane</keyword>
<proteinExistence type="predicted"/>
<evidence type="ECO:0000313" key="4">
    <source>
        <dbReference type="EMBL" id="MBO3663037.1"/>
    </source>
</evidence>